<evidence type="ECO:0000259" key="1">
    <source>
        <dbReference type="Pfam" id="PF00144"/>
    </source>
</evidence>
<dbReference type="Gene3D" id="3.40.710.10">
    <property type="entry name" value="DD-peptidase/beta-lactamase superfamily"/>
    <property type="match status" value="1"/>
</dbReference>
<feature type="domain" description="Beta-lactamase-related" evidence="1">
    <location>
        <begin position="22"/>
        <end position="355"/>
    </location>
</feature>
<accession>A0A2R4WWY6</accession>
<dbReference type="Pfam" id="PF00144">
    <property type="entry name" value="Beta-lactamase"/>
    <property type="match status" value="1"/>
</dbReference>
<dbReference type="InterPro" id="IPR052907">
    <property type="entry name" value="Beta-lactamase/esterase"/>
</dbReference>
<keyword evidence="3" id="KW-1185">Reference proteome</keyword>
<reference evidence="2 3" key="1">
    <citation type="submission" date="2018-04" db="EMBL/GenBank/DDBJ databases">
        <title>Methylobacterium sp. PR1016A genome.</title>
        <authorList>
            <person name="Park W."/>
        </authorList>
    </citation>
    <scope>NUCLEOTIDE SEQUENCE [LARGE SCALE GENOMIC DNA]</scope>
    <source>
        <strain evidence="2 3">PR1016A</strain>
    </source>
</reference>
<proteinExistence type="predicted"/>
<dbReference type="EMBL" id="CP028844">
    <property type="protein sequence ID" value="AWB26020.1"/>
    <property type="molecule type" value="Genomic_DNA"/>
</dbReference>
<dbReference type="OrthoDB" id="9814204at2"/>
<evidence type="ECO:0000313" key="3">
    <source>
        <dbReference type="Proteomes" id="UP000244755"/>
    </source>
</evidence>
<organism evidence="2 3">
    <name type="scientific">Methylobacterium currus</name>
    <dbReference type="NCBI Taxonomy" id="2051553"/>
    <lineage>
        <taxon>Bacteria</taxon>
        <taxon>Pseudomonadati</taxon>
        <taxon>Pseudomonadota</taxon>
        <taxon>Alphaproteobacteria</taxon>
        <taxon>Hyphomicrobiales</taxon>
        <taxon>Methylobacteriaceae</taxon>
        <taxon>Methylobacterium</taxon>
    </lineage>
</organism>
<dbReference type="PANTHER" id="PTHR43319">
    <property type="entry name" value="BETA-LACTAMASE-RELATED"/>
    <property type="match status" value="1"/>
</dbReference>
<dbReference type="InterPro" id="IPR012338">
    <property type="entry name" value="Beta-lactam/transpept-like"/>
</dbReference>
<dbReference type="InterPro" id="IPR001466">
    <property type="entry name" value="Beta-lactam-related"/>
</dbReference>
<sequence length="387" mass="41771">MEAGTCHEAFVPLRDVFLDNFARRSEVGGAVAVYVDGACLVDLWAGRVVRDQKPSGPWQADTIIRMMSINKAMTALCAHRLADQGLLDYDAPVARYWPDFAQAGKGAITVRQLMSGLAALVYPDEVPAGSAYDWDRVVEGLARQAPNWPPGTRGAYHSSTYGHLVGELVRRVSGRRPSQVFAEEIGRPFGIDYHFRVAPGDRARVSEVLSNPGSTTYSAIARGGETKLGRAWRILPDLDPAARDRPEALGVEMPSGFGRGNARAIGKLFAILGEGGRWEGRTLVSERAIRAMSTLAWDNVCPLTDRSYRYGMGMFLNTPGLVPMGPNPAAFGHPGAGGAIGFCDPRARLAFSYCTAFMCEGAGVGERCEALIRAAFEGLSRFRGGRA</sequence>
<keyword evidence="2" id="KW-0378">Hydrolase</keyword>
<dbReference type="Proteomes" id="UP000244755">
    <property type="component" value="Chromosome 2"/>
</dbReference>
<dbReference type="PANTHER" id="PTHR43319:SF3">
    <property type="entry name" value="BETA-LACTAMASE-RELATED DOMAIN-CONTAINING PROTEIN"/>
    <property type="match status" value="1"/>
</dbReference>
<evidence type="ECO:0000313" key="2">
    <source>
        <dbReference type="EMBL" id="AWB26020.1"/>
    </source>
</evidence>
<dbReference type="GO" id="GO:0016787">
    <property type="term" value="F:hydrolase activity"/>
    <property type="evidence" value="ECO:0007669"/>
    <property type="project" value="UniProtKB-KW"/>
</dbReference>
<gene>
    <name evidence="2" type="ORF">DA075_34155</name>
</gene>
<dbReference type="KEGG" id="mee:DA075_34155"/>
<dbReference type="SUPFAM" id="SSF56601">
    <property type="entry name" value="beta-lactamase/transpeptidase-like"/>
    <property type="match status" value="1"/>
</dbReference>
<dbReference type="AlphaFoldDB" id="A0A2R4WWY6"/>
<name>A0A2R4WWY6_9HYPH</name>
<protein>
    <submittedName>
        <fullName evidence="2">Serine hydrolase</fullName>
    </submittedName>
</protein>